<gene>
    <name evidence="2" type="ORF">ABT56_12415</name>
</gene>
<sequence>MIRYKYPRTPHLPWSPGATSDDIRCIDTNMFVGRRVVVTEKMDGENSTLYRDFVHARSLDSINHPSRDWLKCFHAMIGYDIPIGWRVCGENMYARHSICYSALKSYFYGFSIWDDNNQCLSWADTLTWFDLLGITSPPVIYRGIWDEEVIRQFQLDTKHVEGYVVRLEDSFYFDDFRMSVAKWVRKNHVQTETHWMHKVIVPNGLCDIEGASK</sequence>
<dbReference type="GO" id="GO:0016874">
    <property type="term" value="F:ligase activity"/>
    <property type="evidence" value="ECO:0007669"/>
    <property type="project" value="UniProtKB-KW"/>
</dbReference>
<evidence type="ECO:0000313" key="3">
    <source>
        <dbReference type="Proteomes" id="UP000036097"/>
    </source>
</evidence>
<keyword evidence="2" id="KW-0436">Ligase</keyword>
<keyword evidence="3" id="KW-1185">Reference proteome</keyword>
<dbReference type="OrthoDB" id="255834at2"/>
<dbReference type="RefSeq" id="WP_047879196.1">
    <property type="nucleotide sequence ID" value="NZ_LDOT01000015.1"/>
</dbReference>
<reference evidence="2 3" key="1">
    <citation type="submission" date="2015-05" db="EMBL/GenBank/DDBJ databases">
        <title>Photobacterium galathea sp. nov.</title>
        <authorList>
            <person name="Machado H."/>
            <person name="Gram L."/>
        </authorList>
    </citation>
    <scope>NUCLEOTIDE SEQUENCE [LARGE SCALE GENOMIC DNA]</scope>
    <source>
        <strain evidence="2 3">CGMCC 1.12159</strain>
    </source>
</reference>
<dbReference type="Proteomes" id="UP000036097">
    <property type="component" value="Unassembled WGS sequence"/>
</dbReference>
<protein>
    <submittedName>
        <fullName evidence="2">2'-5' RNA ligase</fullName>
    </submittedName>
</protein>
<dbReference type="PATRIC" id="fig|1195763.3.peg.2621"/>
<dbReference type="SUPFAM" id="SSF56091">
    <property type="entry name" value="DNA ligase/mRNA capping enzyme, catalytic domain"/>
    <property type="match status" value="1"/>
</dbReference>
<proteinExistence type="predicted"/>
<dbReference type="PANTHER" id="PTHR43883:SF1">
    <property type="entry name" value="GLUCONOKINASE"/>
    <property type="match status" value="1"/>
</dbReference>
<dbReference type="InterPro" id="IPR052732">
    <property type="entry name" value="Cell-binding_unc_protein"/>
</dbReference>
<dbReference type="Gene3D" id="3.30.470.30">
    <property type="entry name" value="DNA ligase/mRNA capping enzyme"/>
    <property type="match status" value="1"/>
</dbReference>
<name>A0A0J1H032_9GAMM</name>
<dbReference type="InterPro" id="IPR021122">
    <property type="entry name" value="RNA_ligase_dom_REL/Rnl2"/>
</dbReference>
<organism evidence="2 3">
    <name type="scientific">Photobacterium aquae</name>
    <dbReference type="NCBI Taxonomy" id="1195763"/>
    <lineage>
        <taxon>Bacteria</taxon>
        <taxon>Pseudomonadati</taxon>
        <taxon>Pseudomonadota</taxon>
        <taxon>Gammaproteobacteria</taxon>
        <taxon>Vibrionales</taxon>
        <taxon>Vibrionaceae</taxon>
        <taxon>Photobacterium</taxon>
    </lineage>
</organism>
<accession>A0A0J1H032</accession>
<comment type="caution">
    <text evidence="2">The sequence shown here is derived from an EMBL/GenBank/DDBJ whole genome shotgun (WGS) entry which is preliminary data.</text>
</comment>
<evidence type="ECO:0000313" key="2">
    <source>
        <dbReference type="EMBL" id="KLV05181.1"/>
    </source>
</evidence>
<dbReference type="Pfam" id="PF09414">
    <property type="entry name" value="RNA_ligase"/>
    <property type="match status" value="1"/>
</dbReference>
<feature type="domain" description="RNA ligase" evidence="1">
    <location>
        <begin position="35"/>
        <end position="184"/>
    </location>
</feature>
<dbReference type="PANTHER" id="PTHR43883">
    <property type="entry name" value="SLR0207 PROTEIN"/>
    <property type="match status" value="1"/>
</dbReference>
<dbReference type="STRING" id="1195763.ABT56_12415"/>
<dbReference type="EMBL" id="LDOT01000015">
    <property type="protein sequence ID" value="KLV05181.1"/>
    <property type="molecule type" value="Genomic_DNA"/>
</dbReference>
<dbReference type="AlphaFoldDB" id="A0A0J1H032"/>
<evidence type="ECO:0000259" key="1">
    <source>
        <dbReference type="Pfam" id="PF09414"/>
    </source>
</evidence>